<proteinExistence type="predicted"/>
<comment type="caution">
    <text evidence="1">The sequence shown here is derived from an EMBL/GenBank/DDBJ whole genome shotgun (WGS) entry which is preliminary data.</text>
</comment>
<evidence type="ECO:0000313" key="2">
    <source>
        <dbReference type="Proteomes" id="UP000016481"/>
    </source>
</evidence>
<dbReference type="Proteomes" id="UP000016481">
    <property type="component" value="Unassembled WGS sequence"/>
</dbReference>
<reference evidence="1 2" key="1">
    <citation type="submission" date="2013-08" db="EMBL/GenBank/DDBJ databases">
        <authorList>
            <person name="Weinstock G."/>
            <person name="Sodergren E."/>
            <person name="Wylie T."/>
            <person name="Fulton L."/>
            <person name="Fulton R."/>
            <person name="Fronick C."/>
            <person name="O'Laughlin M."/>
            <person name="Godfrey J."/>
            <person name="Miner T."/>
            <person name="Herter B."/>
            <person name="Appelbaum E."/>
            <person name="Cordes M."/>
            <person name="Lek S."/>
            <person name="Wollam A."/>
            <person name="Pepin K.H."/>
            <person name="Palsikar V.B."/>
            <person name="Mitreva M."/>
            <person name="Wilson R.K."/>
        </authorList>
    </citation>
    <scope>NUCLEOTIDE SEQUENCE [LARGE SCALE GENOMIC DNA]</scope>
    <source>
        <strain evidence="1 2">F0530</strain>
    </source>
</reference>
<accession>U1PDA3</accession>
<evidence type="ECO:0000313" key="1">
    <source>
        <dbReference type="EMBL" id="ERH14650.1"/>
    </source>
</evidence>
<protein>
    <submittedName>
        <fullName evidence="1">Uncharacterized protein</fullName>
    </submittedName>
</protein>
<dbReference type="AlphaFoldDB" id="U1PDA3"/>
<name>U1PDA3_9ACTO</name>
<organism evidence="1 2">
    <name type="scientific">Actinomyces graevenitzii F0530</name>
    <dbReference type="NCBI Taxonomy" id="1321817"/>
    <lineage>
        <taxon>Bacteria</taxon>
        <taxon>Bacillati</taxon>
        <taxon>Actinomycetota</taxon>
        <taxon>Actinomycetes</taxon>
        <taxon>Actinomycetales</taxon>
        <taxon>Actinomycetaceae</taxon>
        <taxon>Actinomyces</taxon>
    </lineage>
</organism>
<sequence>MGISLLFWVELPDLRWLVGRGSGADGVVVVVVRICATVYAWNAQLESARPFTPRGLRPKGLHLELSLTVTPEIIPSL</sequence>
<gene>
    <name evidence="1" type="ORF">HMPREF1978_01561</name>
</gene>
<dbReference type="EMBL" id="AWSC01000063">
    <property type="protein sequence ID" value="ERH14650.1"/>
    <property type="molecule type" value="Genomic_DNA"/>
</dbReference>
<dbReference type="HOGENOM" id="CLU_2630121_0_0_11"/>